<evidence type="ECO:0000256" key="11">
    <source>
        <dbReference type="SAM" id="MobiDB-lite"/>
    </source>
</evidence>
<feature type="compositionally biased region" description="Gly residues" evidence="11">
    <location>
        <begin position="107"/>
        <end position="119"/>
    </location>
</feature>
<feature type="domain" description="C2" evidence="13">
    <location>
        <begin position="538"/>
        <end position="671"/>
    </location>
</feature>
<dbReference type="InterPro" id="IPR035892">
    <property type="entry name" value="C2_domain_sf"/>
</dbReference>
<reference evidence="15" key="1">
    <citation type="submission" date="2019-03" db="EMBL/GenBank/DDBJ databases">
        <authorList>
            <person name="Warren W.C."/>
            <person name="Johnson G.S."/>
        </authorList>
    </citation>
    <scope>NUCLEOTIDE SEQUENCE [LARGE SCALE GENOMIC DNA]</scope>
    <source>
        <strain evidence="15">Basenji</strain>
    </source>
</reference>
<dbReference type="Pfam" id="PF02191">
    <property type="entry name" value="OLF"/>
    <property type="match status" value="1"/>
</dbReference>
<feature type="region of interest" description="Disordered" evidence="11">
    <location>
        <begin position="277"/>
        <end position="304"/>
    </location>
</feature>
<evidence type="ECO:0000256" key="3">
    <source>
        <dbReference type="ARBA" id="ARBA00022692"/>
    </source>
</evidence>
<dbReference type="Gene3D" id="2.60.40.150">
    <property type="entry name" value="C2 domain"/>
    <property type="match status" value="2"/>
</dbReference>
<feature type="compositionally biased region" description="Basic residues" evidence="11">
    <location>
        <begin position="44"/>
        <end position="58"/>
    </location>
</feature>
<evidence type="ECO:0000256" key="9">
    <source>
        <dbReference type="ARBA" id="ARBA00023329"/>
    </source>
</evidence>
<keyword evidence="7 12" id="KW-1133">Transmembrane helix</keyword>
<dbReference type="FunFam" id="2.60.40.150:FF:000011">
    <property type="entry name" value="Synaptotagmin 6"/>
    <property type="match status" value="1"/>
</dbReference>
<feature type="domain" description="Olfactomedin-like" evidence="14">
    <location>
        <begin position="772"/>
        <end position="1029"/>
    </location>
</feature>
<dbReference type="InterPro" id="IPR000008">
    <property type="entry name" value="C2_dom"/>
</dbReference>
<evidence type="ECO:0000256" key="1">
    <source>
        <dbReference type="ARBA" id="ARBA00004160"/>
    </source>
</evidence>
<dbReference type="SMART" id="SM00239">
    <property type="entry name" value="C2"/>
    <property type="match status" value="2"/>
</dbReference>
<evidence type="ECO:0000256" key="10">
    <source>
        <dbReference type="PROSITE-ProRule" id="PRU00446"/>
    </source>
</evidence>
<evidence type="ECO:0000259" key="14">
    <source>
        <dbReference type="PROSITE" id="PS51132"/>
    </source>
</evidence>
<proteinExistence type="inferred from homology"/>
<dbReference type="CDD" id="cd08403">
    <property type="entry name" value="C2B_Synaptotagmin-3-5-6-9-10"/>
    <property type="match status" value="1"/>
</dbReference>
<keyword evidence="6" id="KW-0106">Calcium</keyword>
<dbReference type="PANTHER" id="PTHR10024">
    <property type="entry name" value="SYNAPTOTAGMIN"/>
    <property type="match status" value="1"/>
</dbReference>
<dbReference type="PRINTS" id="PR00360">
    <property type="entry name" value="C2DOMAIN"/>
</dbReference>
<accession>A0A8C0NBA1</accession>
<dbReference type="FunFam" id="2.60.40.150:FF:000005">
    <property type="entry name" value="Synaptotagmin 6"/>
    <property type="match status" value="1"/>
</dbReference>
<dbReference type="SUPFAM" id="SSF49562">
    <property type="entry name" value="C2 domain (Calcium/lipid-binding domain, CaLB)"/>
    <property type="match status" value="2"/>
</dbReference>
<evidence type="ECO:0000256" key="4">
    <source>
        <dbReference type="ARBA" id="ARBA00022723"/>
    </source>
</evidence>
<protein>
    <submittedName>
        <fullName evidence="15">Olfactomedin like 1</fullName>
    </submittedName>
</protein>
<feature type="transmembrane region" description="Helical" evidence="12">
    <location>
        <begin position="236"/>
        <end position="261"/>
    </location>
</feature>
<name>A0A8C0NBA1_CANLF</name>
<feature type="compositionally biased region" description="Basic and acidic residues" evidence="11">
    <location>
        <begin position="64"/>
        <end position="73"/>
    </location>
</feature>
<dbReference type="InterPro" id="IPR001565">
    <property type="entry name" value="Synaptotagmin"/>
</dbReference>
<evidence type="ECO:0000313" key="15">
    <source>
        <dbReference type="Ensembl" id="ENSCAFP00030021950.1"/>
    </source>
</evidence>
<comment type="caution">
    <text evidence="10">Lacks conserved residue(s) required for the propagation of feature annotation.</text>
</comment>
<comment type="subcellular location">
    <subcellularLocation>
        <location evidence="1">Cytoplasmic vesicle</location>
        <location evidence="1">Secretory vesicle membrane</location>
        <topology evidence="1">Single-pass membrane protein</topology>
    </subcellularLocation>
</comment>
<comment type="similarity">
    <text evidence="2">Belongs to the synaptotagmin family.</text>
</comment>
<evidence type="ECO:0000259" key="13">
    <source>
        <dbReference type="PROSITE" id="PS50004"/>
    </source>
</evidence>
<dbReference type="Proteomes" id="UP000694429">
    <property type="component" value="Chromosome 21"/>
</dbReference>
<dbReference type="PROSITE" id="PS50004">
    <property type="entry name" value="C2"/>
    <property type="match status" value="2"/>
</dbReference>
<dbReference type="InterPro" id="IPR003112">
    <property type="entry name" value="Olfac-like_dom"/>
</dbReference>
<keyword evidence="4" id="KW-0479">Metal-binding</keyword>
<keyword evidence="5" id="KW-0677">Repeat</keyword>
<evidence type="ECO:0000256" key="5">
    <source>
        <dbReference type="ARBA" id="ARBA00022737"/>
    </source>
</evidence>
<evidence type="ECO:0000256" key="12">
    <source>
        <dbReference type="SAM" id="Phobius"/>
    </source>
</evidence>
<dbReference type="GO" id="GO:0046872">
    <property type="term" value="F:metal ion binding"/>
    <property type="evidence" value="ECO:0007669"/>
    <property type="project" value="UniProtKB-KW"/>
</dbReference>
<dbReference type="Ensembl" id="ENSCAFT00030025141.1">
    <property type="protein sequence ID" value="ENSCAFP00030021950.1"/>
    <property type="gene ID" value="ENSCAFG00030013577.1"/>
</dbReference>
<evidence type="ECO:0000256" key="6">
    <source>
        <dbReference type="ARBA" id="ARBA00022837"/>
    </source>
</evidence>
<evidence type="ECO:0000256" key="2">
    <source>
        <dbReference type="ARBA" id="ARBA00006996"/>
    </source>
</evidence>
<evidence type="ECO:0000256" key="8">
    <source>
        <dbReference type="ARBA" id="ARBA00023136"/>
    </source>
</evidence>
<evidence type="ECO:0000256" key="7">
    <source>
        <dbReference type="ARBA" id="ARBA00022989"/>
    </source>
</evidence>
<dbReference type="GO" id="GO:0030658">
    <property type="term" value="C:transport vesicle membrane"/>
    <property type="evidence" value="ECO:0007669"/>
    <property type="project" value="UniProtKB-SubCell"/>
</dbReference>
<reference evidence="15" key="2">
    <citation type="submission" date="2025-08" db="UniProtKB">
        <authorList>
            <consortium name="Ensembl"/>
        </authorList>
    </citation>
    <scope>IDENTIFICATION</scope>
</reference>
<dbReference type="PANTHER" id="PTHR10024:SF180">
    <property type="entry name" value="SYNAPTOTAGMIN-9"/>
    <property type="match status" value="1"/>
</dbReference>
<dbReference type="PROSITE" id="PS51132">
    <property type="entry name" value="OLF"/>
    <property type="match status" value="1"/>
</dbReference>
<evidence type="ECO:0000313" key="16">
    <source>
        <dbReference type="Proteomes" id="UP000694429"/>
    </source>
</evidence>
<organism evidence="15 16">
    <name type="scientific">Canis lupus familiaris</name>
    <name type="common">Dog</name>
    <name type="synonym">Canis familiaris</name>
    <dbReference type="NCBI Taxonomy" id="9615"/>
    <lineage>
        <taxon>Eukaryota</taxon>
        <taxon>Metazoa</taxon>
        <taxon>Chordata</taxon>
        <taxon>Craniata</taxon>
        <taxon>Vertebrata</taxon>
        <taxon>Euteleostomi</taxon>
        <taxon>Mammalia</taxon>
        <taxon>Eutheria</taxon>
        <taxon>Laurasiatheria</taxon>
        <taxon>Carnivora</taxon>
        <taxon>Caniformia</taxon>
        <taxon>Canidae</taxon>
        <taxon>Canis</taxon>
    </lineage>
</organism>
<dbReference type="Pfam" id="PF00168">
    <property type="entry name" value="C2"/>
    <property type="match status" value="2"/>
</dbReference>
<dbReference type="PRINTS" id="PR00399">
    <property type="entry name" value="SYNAPTOTAGMN"/>
</dbReference>
<sequence length="1034" mass="115751">MAPSARTPSAGGRGQGWRAEDRAPRGRRRAHPPPGRSRAERRSPPRPHRVPRSRRSRRAPPPPARDRPRDPSPRRAPLTRPRPRRPRVAGGAAGERRAGPCGAASPGAGGGTERSGGRAGEPDRPAAAALHATGGRPGRPRLGLAPGLGGSLTASADGPEAAARGWQAEGRLRARLPGAVRGCGGAMPGARDALCHQALQLLAELCARGALEHDSCQDFIYHLRDRARPRLRDPDISVSLLTLVVTACGLALFGVSLFVSWKLCWVPWRERGLLSGSKDNNREPLNYTDTETNEQENSEGFLDPPTPCPDSSMKISHTSPDIPLSTQAGGPENCAHGVRVQRQVTEPTSSARHNSIRRQLNLSNPDFNIQQLQKQEQLTGIGRIKPELYKQRSLDTDDGTRGNSKACGKLNFILKYDCDLEQLIVKIHKAVNLPAKDFSGTSDPYVKIYLLPDRKTKHQTKVHRKTLNPVFDEVFLFPVPYNDLAARKLHFSVYDFDRFSRHDLIGQVVVDHFLDLADFPRECILWKDIEYVTNDNVDLGELMFSLCYLPTAGRLTITIIKARNLKAMDITGASDPYVKVSLMCDGRRLKKRKTSTKRNTLNPVYNEAIVFDVPPENIDQIHLSIAVMDYDRVGHNEIIGVCQVGNEAERLGRDHWSEMLSYPRKPIAHWHSLVEQGLEKCTQATRAYIQDFREFSKNISAMLGRCQTYTSEYKSAVTNLVLRVERAQREIDYLEYLREADVCVESEDKTLTEKLIQEAEEEKKIRNLLNSSCDNMLMGIKSLKIVKKTTDTHGSWMKDAASNSQKVYFLIGSRNKTVWEFANIRAFMEDSTKPAPRKLILTHSWQGTGQVIHKGFLFFHNQGTLNEIIKYNLQKRTVEDRMLLPGGAGRGLVYQHSPSTYIDLAVDEHGLWAIHSGPGIYGHLVLTKIEPGTLGVEHSWDTPCRSQDAEASFLLCGVLYVVYSPGGHGPHRITCVYDPLGTIGEEDLPKLFFPRRPRSHSMIHYNPRDKQLYAWNDGNQIIYKLQTKRKQPLE</sequence>
<keyword evidence="9" id="KW-0968">Cytoplasmic vesicle</keyword>
<keyword evidence="3 12" id="KW-0812">Transmembrane</keyword>
<dbReference type="AlphaFoldDB" id="A0A8C0NBA1"/>
<keyword evidence="8 12" id="KW-0472">Membrane</keyword>
<dbReference type="SMART" id="SM00284">
    <property type="entry name" value="OLF"/>
    <property type="match status" value="1"/>
</dbReference>
<feature type="region of interest" description="Disordered" evidence="11">
    <location>
        <begin position="1"/>
        <end position="140"/>
    </location>
</feature>
<feature type="domain" description="C2" evidence="13">
    <location>
        <begin position="406"/>
        <end position="527"/>
    </location>
</feature>